<dbReference type="InterPro" id="IPR036396">
    <property type="entry name" value="Cyt_P450_sf"/>
</dbReference>
<dbReference type="InterPro" id="IPR001128">
    <property type="entry name" value="Cyt_P450"/>
</dbReference>
<dbReference type="Proteomes" id="UP001217089">
    <property type="component" value="Unassembled WGS sequence"/>
</dbReference>
<evidence type="ECO:0008006" key="5">
    <source>
        <dbReference type="Google" id="ProtNLM"/>
    </source>
</evidence>
<proteinExistence type="inferred from homology"/>
<comment type="caution">
    <text evidence="3">The sequence shown here is derived from an EMBL/GenBank/DDBJ whole genome shotgun (WGS) entry which is preliminary data.</text>
</comment>
<sequence>MNSFTPSMSGILKTIFALMMLWAVLKLGIKIYELYKWWKLFNDTPGPKEFNLLHGNLHLSQKENFKTIKLQHEQFDKYVLKFKKYFRVWFGPFKPVLILHHPDTVKLLLKTAEPKSRGIESIYGLVFDWFGEGLLIANGKRWSRSRRLLTPAFNFDVLKHYLHIYNQCTNIMLI</sequence>
<gene>
    <name evidence="3" type="ORF">KUTeg_000960</name>
</gene>
<accession>A0ABQ9FYZ9</accession>
<evidence type="ECO:0000313" key="4">
    <source>
        <dbReference type="Proteomes" id="UP001217089"/>
    </source>
</evidence>
<dbReference type="PANTHER" id="PTHR24291:SF201">
    <property type="entry name" value="CYTOCHROME P450, FAMILY 4, SUBFAMILY B, POLYPEPTIDE 7"/>
    <property type="match status" value="1"/>
</dbReference>
<dbReference type="Gene3D" id="1.10.630.10">
    <property type="entry name" value="Cytochrome P450"/>
    <property type="match status" value="1"/>
</dbReference>
<dbReference type="PANTHER" id="PTHR24291">
    <property type="entry name" value="CYTOCHROME P450 FAMILY 4"/>
    <property type="match status" value="1"/>
</dbReference>
<organism evidence="3 4">
    <name type="scientific">Tegillarca granosa</name>
    <name type="common">Malaysian cockle</name>
    <name type="synonym">Anadara granosa</name>
    <dbReference type="NCBI Taxonomy" id="220873"/>
    <lineage>
        <taxon>Eukaryota</taxon>
        <taxon>Metazoa</taxon>
        <taxon>Spiralia</taxon>
        <taxon>Lophotrochozoa</taxon>
        <taxon>Mollusca</taxon>
        <taxon>Bivalvia</taxon>
        <taxon>Autobranchia</taxon>
        <taxon>Pteriomorphia</taxon>
        <taxon>Arcoida</taxon>
        <taxon>Arcoidea</taxon>
        <taxon>Arcidae</taxon>
        <taxon>Tegillarca</taxon>
    </lineage>
</organism>
<keyword evidence="2" id="KW-0472">Membrane</keyword>
<keyword evidence="2" id="KW-0812">Transmembrane</keyword>
<dbReference type="Pfam" id="PF00067">
    <property type="entry name" value="p450"/>
    <property type="match status" value="1"/>
</dbReference>
<evidence type="ECO:0000256" key="1">
    <source>
        <dbReference type="ARBA" id="ARBA00010617"/>
    </source>
</evidence>
<dbReference type="InterPro" id="IPR050196">
    <property type="entry name" value="Cytochrome_P450_Monoox"/>
</dbReference>
<evidence type="ECO:0000256" key="2">
    <source>
        <dbReference type="SAM" id="Phobius"/>
    </source>
</evidence>
<dbReference type="EMBL" id="JARBDR010000059">
    <property type="protein sequence ID" value="KAJ8321490.1"/>
    <property type="molecule type" value="Genomic_DNA"/>
</dbReference>
<keyword evidence="2" id="KW-1133">Transmembrane helix</keyword>
<dbReference type="SUPFAM" id="SSF48264">
    <property type="entry name" value="Cytochrome P450"/>
    <property type="match status" value="1"/>
</dbReference>
<name>A0ABQ9FYZ9_TEGGR</name>
<comment type="similarity">
    <text evidence="1">Belongs to the cytochrome P450 family.</text>
</comment>
<keyword evidence="4" id="KW-1185">Reference proteome</keyword>
<reference evidence="3 4" key="1">
    <citation type="submission" date="2022-12" db="EMBL/GenBank/DDBJ databases">
        <title>Chromosome-level genome of Tegillarca granosa.</title>
        <authorList>
            <person name="Kim J."/>
        </authorList>
    </citation>
    <scope>NUCLEOTIDE SEQUENCE [LARGE SCALE GENOMIC DNA]</scope>
    <source>
        <strain evidence="3">Teg-2019</strain>
        <tissue evidence="3">Adductor muscle</tissue>
    </source>
</reference>
<feature type="transmembrane region" description="Helical" evidence="2">
    <location>
        <begin position="12"/>
        <end position="29"/>
    </location>
</feature>
<protein>
    <recommendedName>
        <fullName evidence="5">Cytochrome P450</fullName>
    </recommendedName>
</protein>
<evidence type="ECO:0000313" key="3">
    <source>
        <dbReference type="EMBL" id="KAJ8321490.1"/>
    </source>
</evidence>